<evidence type="ECO:0000256" key="1">
    <source>
        <dbReference type="ARBA" id="ARBA00004651"/>
    </source>
</evidence>
<dbReference type="GO" id="GO:0005886">
    <property type="term" value="C:plasma membrane"/>
    <property type="evidence" value="ECO:0007669"/>
    <property type="project" value="UniProtKB-SubCell"/>
</dbReference>
<protein>
    <submittedName>
        <fullName evidence="7">Leucine export protein LeuE</fullName>
    </submittedName>
</protein>
<keyword evidence="2" id="KW-1003">Cell membrane</keyword>
<proteinExistence type="predicted"/>
<gene>
    <name evidence="7" type="ORF">BN1080_03306</name>
</gene>
<dbReference type="OrthoDB" id="7874789at2"/>
<comment type="subcellular location">
    <subcellularLocation>
        <location evidence="1">Cell membrane</location>
        <topology evidence="1">Multi-pass membrane protein</topology>
    </subcellularLocation>
</comment>
<evidence type="ECO:0000256" key="2">
    <source>
        <dbReference type="ARBA" id="ARBA00022475"/>
    </source>
</evidence>
<keyword evidence="5 6" id="KW-0472">Membrane</keyword>
<dbReference type="InterPro" id="IPR001123">
    <property type="entry name" value="LeuE-type"/>
</dbReference>
<evidence type="ECO:0000256" key="3">
    <source>
        <dbReference type="ARBA" id="ARBA00022692"/>
    </source>
</evidence>
<feature type="transmembrane region" description="Helical" evidence="6">
    <location>
        <begin position="36"/>
        <end position="60"/>
    </location>
</feature>
<dbReference type="STRING" id="1499687.BN1080_03306"/>
<feature type="transmembrane region" description="Helical" evidence="6">
    <location>
        <begin position="151"/>
        <end position="174"/>
    </location>
</feature>
<sequence length="211" mass="22744">MAKDLLGFIVLGFSLSIPVGAITIEMVKRGMRGGFLSAWFVGVGGMAADILLMLLIYFGIAAFLTTAAAQTIMWSIGFIVLVYLGADSIRAAYQPLRLDQGKKQQKDSYLSCFFSGFAIAISNPLNILFWVGIYGSVLSSTLQNHSGGAVLFYSSAIFVGIAIWDLIIASSVHFGKEFVGRRFMKIFSIAAGIALIGFGLSFGWQALQNII</sequence>
<keyword evidence="8" id="KW-1185">Reference proteome</keyword>
<dbReference type="PANTHER" id="PTHR30086:SF6">
    <property type="entry name" value="AMINO ACID EFFLUX PROTEIN YCGF-RELATED"/>
    <property type="match status" value="1"/>
</dbReference>
<organism evidence="7 8">
    <name type="scientific">Planococcus massiliensis</name>
    <dbReference type="NCBI Taxonomy" id="1499687"/>
    <lineage>
        <taxon>Bacteria</taxon>
        <taxon>Bacillati</taxon>
        <taxon>Bacillota</taxon>
        <taxon>Bacilli</taxon>
        <taxon>Bacillales</taxon>
        <taxon>Caryophanaceae</taxon>
        <taxon>Planococcus</taxon>
    </lineage>
</organism>
<dbReference type="RefSeq" id="WP_052653756.1">
    <property type="nucleotide sequence ID" value="NZ_CCXS01000001.1"/>
</dbReference>
<accession>A0A098EPS1</accession>
<evidence type="ECO:0000256" key="5">
    <source>
        <dbReference type="ARBA" id="ARBA00023136"/>
    </source>
</evidence>
<name>A0A098EPS1_9BACL</name>
<reference evidence="7 8" key="1">
    <citation type="submission" date="2014-09" db="EMBL/GenBank/DDBJ databases">
        <authorList>
            <person name="Urmite Genomes Urmite Genomes"/>
        </authorList>
    </citation>
    <scope>NUCLEOTIDE SEQUENCE [LARGE SCALE GENOMIC DNA]</scope>
    <source>
        <strain evidence="7 8">ES2</strain>
    </source>
</reference>
<feature type="transmembrane region" description="Helical" evidence="6">
    <location>
        <begin position="186"/>
        <end position="207"/>
    </location>
</feature>
<feature type="transmembrane region" description="Helical" evidence="6">
    <location>
        <begin position="72"/>
        <end position="89"/>
    </location>
</feature>
<evidence type="ECO:0000256" key="6">
    <source>
        <dbReference type="SAM" id="Phobius"/>
    </source>
</evidence>
<feature type="transmembrane region" description="Helical" evidence="6">
    <location>
        <begin position="109"/>
        <end position="131"/>
    </location>
</feature>
<keyword evidence="4 6" id="KW-1133">Transmembrane helix</keyword>
<keyword evidence="3 6" id="KW-0812">Transmembrane</keyword>
<dbReference type="Proteomes" id="UP000043699">
    <property type="component" value="Unassembled WGS sequence"/>
</dbReference>
<dbReference type="AlphaFoldDB" id="A0A098EPS1"/>
<dbReference type="Pfam" id="PF01810">
    <property type="entry name" value="LysE"/>
    <property type="match status" value="1"/>
</dbReference>
<dbReference type="EMBL" id="CCXS01000001">
    <property type="protein sequence ID" value="CEG24284.1"/>
    <property type="molecule type" value="Genomic_DNA"/>
</dbReference>
<evidence type="ECO:0000313" key="8">
    <source>
        <dbReference type="Proteomes" id="UP000043699"/>
    </source>
</evidence>
<dbReference type="GO" id="GO:0015171">
    <property type="term" value="F:amino acid transmembrane transporter activity"/>
    <property type="evidence" value="ECO:0007669"/>
    <property type="project" value="TreeGrafter"/>
</dbReference>
<evidence type="ECO:0000313" key="7">
    <source>
        <dbReference type="EMBL" id="CEG24284.1"/>
    </source>
</evidence>
<evidence type="ECO:0000256" key="4">
    <source>
        <dbReference type="ARBA" id="ARBA00022989"/>
    </source>
</evidence>
<dbReference type="PANTHER" id="PTHR30086">
    <property type="entry name" value="ARGININE EXPORTER PROTEIN ARGO"/>
    <property type="match status" value="1"/>
</dbReference>
<feature type="transmembrane region" description="Helical" evidence="6">
    <location>
        <begin position="6"/>
        <end position="24"/>
    </location>
</feature>